<dbReference type="PANTHER" id="PTHR33121">
    <property type="entry name" value="CYCLIC DI-GMP PHOSPHODIESTERASE PDEF"/>
    <property type="match status" value="1"/>
</dbReference>
<dbReference type="InterPro" id="IPR035919">
    <property type="entry name" value="EAL_sf"/>
</dbReference>
<sequence length="539" mass="56472">MLRDSPPHTVAPVSKIAGDIVDVILAPGAESLAALVDLAGGRAGTDWADVLLVDARGGASLLADAEAAAVHARQAVLAIVADHAGAAAAYDAGATHVAVGEPTSESLALALRYAGRYARRLRGNGRMRRAGELAEGAVARFIAAGDPVEPATVAVVAITHFDTVNAAFGREVGDQLLREAAGRLTAVLPPYAVIERDQGAQFIIAVREDVEAARRRIAAIEGALARCFMLGREEAWLGARIGVAHRDDGEAAGSLVARAREALTAAAAGDAPQVRVAPQGHIAAGLDLAADLHRAIDRREIDILFQPQVALATDRITGVEALARWEHPKHGVLGAGTLFAAAERAGLGLALSEHIQLLALTRAAAWEGALANLRVAVNVTAADLARWDFAPHFMALVERAGIDPARVTAEVTESGLVTDLPLASTRLEALRARGLRVAIDDFGTGYSSLAYLKALPLDYLKIDRSLTQDITGAPRARVVVRGILAIAEGLGLQTIAEGVENVAERDLLADEGCTYYQGFLCAGPLDERALARLMEDDRP</sequence>
<dbReference type="Gene3D" id="3.30.70.270">
    <property type="match status" value="1"/>
</dbReference>
<feature type="domain" description="EAL" evidence="1">
    <location>
        <begin position="285"/>
        <end position="538"/>
    </location>
</feature>
<dbReference type="InterPro" id="IPR001633">
    <property type="entry name" value="EAL_dom"/>
</dbReference>
<dbReference type="AlphaFoldDB" id="A0A245ZII3"/>
<organism evidence="3 4">
    <name type="scientific">Sphingomonas dokdonensis</name>
    <dbReference type="NCBI Taxonomy" id="344880"/>
    <lineage>
        <taxon>Bacteria</taxon>
        <taxon>Pseudomonadati</taxon>
        <taxon>Pseudomonadota</taxon>
        <taxon>Alphaproteobacteria</taxon>
        <taxon>Sphingomonadales</taxon>
        <taxon>Sphingomonadaceae</taxon>
        <taxon>Sphingomonas</taxon>
    </lineage>
</organism>
<dbReference type="PROSITE" id="PS50887">
    <property type="entry name" value="GGDEF"/>
    <property type="match status" value="1"/>
</dbReference>
<dbReference type="InterPro" id="IPR043128">
    <property type="entry name" value="Rev_trsase/Diguanyl_cyclase"/>
</dbReference>
<evidence type="ECO:0000259" key="1">
    <source>
        <dbReference type="PROSITE" id="PS50883"/>
    </source>
</evidence>
<feature type="domain" description="GGDEF" evidence="2">
    <location>
        <begin position="149"/>
        <end position="279"/>
    </location>
</feature>
<gene>
    <name evidence="3" type="primary">cph2_4</name>
    <name evidence="3" type="ORF">SPDO_25440</name>
</gene>
<dbReference type="InterPro" id="IPR000160">
    <property type="entry name" value="GGDEF_dom"/>
</dbReference>
<dbReference type="SMART" id="SM00267">
    <property type="entry name" value="GGDEF"/>
    <property type="match status" value="1"/>
</dbReference>
<comment type="caution">
    <text evidence="3">The sequence shown here is derived from an EMBL/GenBank/DDBJ whole genome shotgun (WGS) entry which is preliminary data.</text>
</comment>
<dbReference type="InterPro" id="IPR050706">
    <property type="entry name" value="Cyclic-di-GMP_PDE-like"/>
</dbReference>
<proteinExistence type="predicted"/>
<evidence type="ECO:0000259" key="2">
    <source>
        <dbReference type="PROSITE" id="PS50887"/>
    </source>
</evidence>
<dbReference type="SMART" id="SM00052">
    <property type="entry name" value="EAL"/>
    <property type="match status" value="1"/>
</dbReference>
<evidence type="ECO:0000313" key="4">
    <source>
        <dbReference type="Proteomes" id="UP000197290"/>
    </source>
</evidence>
<name>A0A245ZII3_9SPHN</name>
<evidence type="ECO:0000313" key="3">
    <source>
        <dbReference type="EMBL" id="OWK29552.1"/>
    </source>
</evidence>
<protein>
    <submittedName>
        <fullName evidence="3">Phytochrome-like protein cph2</fullName>
    </submittedName>
</protein>
<accession>A0A245ZII3</accession>
<reference evidence="3 4" key="1">
    <citation type="submission" date="2017-03" db="EMBL/GenBank/DDBJ databases">
        <title>Genome sequence of Sphingomonas dokdonensis DSM 21029.</title>
        <authorList>
            <person name="Poehlein A."/>
            <person name="Wuebbeler J.H."/>
            <person name="Steinbuechel A."/>
            <person name="Daniel R."/>
        </authorList>
    </citation>
    <scope>NUCLEOTIDE SEQUENCE [LARGE SCALE GENOMIC DNA]</scope>
    <source>
        <strain evidence="3 4">DSM 21029</strain>
    </source>
</reference>
<dbReference type="InterPro" id="IPR029787">
    <property type="entry name" value="Nucleotide_cyclase"/>
</dbReference>
<dbReference type="Proteomes" id="UP000197290">
    <property type="component" value="Unassembled WGS sequence"/>
</dbReference>
<dbReference type="Pfam" id="PF00990">
    <property type="entry name" value="GGDEF"/>
    <property type="match status" value="1"/>
</dbReference>
<dbReference type="GO" id="GO:0071111">
    <property type="term" value="F:cyclic-guanylate-specific phosphodiesterase activity"/>
    <property type="evidence" value="ECO:0007669"/>
    <property type="project" value="InterPro"/>
</dbReference>
<dbReference type="CDD" id="cd01948">
    <property type="entry name" value="EAL"/>
    <property type="match status" value="1"/>
</dbReference>
<keyword evidence="4" id="KW-1185">Reference proteome</keyword>
<dbReference type="EMBL" id="NBBI01000004">
    <property type="protein sequence ID" value="OWK29552.1"/>
    <property type="molecule type" value="Genomic_DNA"/>
</dbReference>
<dbReference type="SUPFAM" id="SSF141868">
    <property type="entry name" value="EAL domain-like"/>
    <property type="match status" value="1"/>
</dbReference>
<dbReference type="PROSITE" id="PS50883">
    <property type="entry name" value="EAL"/>
    <property type="match status" value="1"/>
</dbReference>
<dbReference type="Pfam" id="PF00563">
    <property type="entry name" value="EAL"/>
    <property type="match status" value="1"/>
</dbReference>
<dbReference type="SUPFAM" id="SSF55073">
    <property type="entry name" value="Nucleotide cyclase"/>
    <property type="match status" value="1"/>
</dbReference>
<dbReference type="Gene3D" id="3.20.20.450">
    <property type="entry name" value="EAL domain"/>
    <property type="match status" value="1"/>
</dbReference>
<dbReference type="PANTHER" id="PTHR33121:SF70">
    <property type="entry name" value="SIGNALING PROTEIN YKOW"/>
    <property type="match status" value="1"/>
</dbReference>